<evidence type="ECO:0000256" key="5">
    <source>
        <dbReference type="ARBA" id="ARBA00022475"/>
    </source>
</evidence>
<dbReference type="Pfam" id="PF02361">
    <property type="entry name" value="CbiQ"/>
    <property type="match status" value="1"/>
</dbReference>
<dbReference type="EMBL" id="JAAIIF010000009">
    <property type="protein sequence ID" value="NMM96498.1"/>
    <property type="molecule type" value="Genomic_DNA"/>
</dbReference>
<keyword evidence="6 13" id="KW-0812">Transmembrane</keyword>
<keyword evidence="5" id="KW-1003">Cell membrane</keyword>
<feature type="region of interest" description="Disordered" evidence="12">
    <location>
        <begin position="491"/>
        <end position="510"/>
    </location>
</feature>
<keyword evidence="8 15" id="KW-0067">ATP-binding</keyword>
<evidence type="ECO:0000256" key="1">
    <source>
        <dbReference type="ARBA" id="ARBA00004141"/>
    </source>
</evidence>
<gene>
    <name evidence="15" type="ORF">G1C98_1234</name>
</gene>
<feature type="domain" description="ABC transporter" evidence="14">
    <location>
        <begin position="274"/>
        <end position="511"/>
    </location>
</feature>
<comment type="caution">
    <text evidence="15">The sequence shown here is derived from an EMBL/GenBank/DDBJ whole genome shotgun (WGS) entry which is preliminary data.</text>
</comment>
<comment type="subcellular location">
    <subcellularLocation>
        <location evidence="2">Cell membrane</location>
    </subcellularLocation>
    <subcellularLocation>
        <location evidence="1">Membrane</location>
        <topology evidence="1">Multi-pass membrane protein</topology>
    </subcellularLocation>
</comment>
<dbReference type="GO" id="GO:0043190">
    <property type="term" value="C:ATP-binding cassette (ABC) transporter complex"/>
    <property type="evidence" value="ECO:0007669"/>
    <property type="project" value="TreeGrafter"/>
</dbReference>
<reference evidence="15 16" key="1">
    <citation type="submission" date="2020-02" db="EMBL/GenBank/DDBJ databases">
        <title>Characterization of phylogenetic diversity of novel bifidobacterial species isolated in Czech ZOOs.</title>
        <authorList>
            <person name="Lugli G.A."/>
            <person name="Vera N.B."/>
            <person name="Ventura M."/>
        </authorList>
    </citation>
    <scope>NUCLEOTIDE SEQUENCE [LARGE SCALE GENOMIC DNA]</scope>
    <source>
        <strain evidence="15 16">DSM 109960</strain>
    </source>
</reference>
<dbReference type="InterPro" id="IPR027417">
    <property type="entry name" value="P-loop_NTPase"/>
</dbReference>
<evidence type="ECO:0000313" key="16">
    <source>
        <dbReference type="Proteomes" id="UP000529710"/>
    </source>
</evidence>
<feature type="transmembrane region" description="Helical" evidence="13">
    <location>
        <begin position="573"/>
        <end position="590"/>
    </location>
</feature>
<keyword evidence="16" id="KW-1185">Reference proteome</keyword>
<keyword evidence="4" id="KW-0813">Transport</keyword>
<dbReference type="SMART" id="SM00382">
    <property type="entry name" value="AAA"/>
    <property type="match status" value="2"/>
</dbReference>
<dbReference type="FunFam" id="3.40.50.300:FF:000224">
    <property type="entry name" value="Energy-coupling factor transporter ATP-binding protein EcfA"/>
    <property type="match status" value="1"/>
</dbReference>
<dbReference type="SUPFAM" id="SSF52540">
    <property type="entry name" value="P-loop containing nucleoside triphosphate hydrolases"/>
    <property type="match status" value="2"/>
</dbReference>
<dbReference type="CDD" id="cd03225">
    <property type="entry name" value="ABC_cobalt_CbiO_domain1"/>
    <property type="match status" value="2"/>
</dbReference>
<dbReference type="RefSeq" id="WP_169080352.1">
    <property type="nucleotide sequence ID" value="NZ_JAAIIF010000009.1"/>
</dbReference>
<dbReference type="PANTHER" id="PTHR43553">
    <property type="entry name" value="HEAVY METAL TRANSPORTER"/>
    <property type="match status" value="1"/>
</dbReference>
<evidence type="ECO:0000256" key="11">
    <source>
        <dbReference type="ARBA" id="ARBA00023136"/>
    </source>
</evidence>
<dbReference type="Pfam" id="PF00005">
    <property type="entry name" value="ABC_tran"/>
    <property type="match status" value="2"/>
</dbReference>
<evidence type="ECO:0000259" key="14">
    <source>
        <dbReference type="PROSITE" id="PS50893"/>
    </source>
</evidence>
<keyword evidence="11 13" id="KW-0472">Membrane</keyword>
<dbReference type="PROSITE" id="PS50893">
    <property type="entry name" value="ABC_TRANSPORTER_2"/>
    <property type="match status" value="2"/>
</dbReference>
<evidence type="ECO:0000256" key="4">
    <source>
        <dbReference type="ARBA" id="ARBA00022448"/>
    </source>
</evidence>
<dbReference type="CDD" id="cd16914">
    <property type="entry name" value="EcfT"/>
    <property type="match status" value="1"/>
</dbReference>
<protein>
    <submittedName>
        <fullName evidence="15">Cobalt ABC transporter, ATP-binding protein</fullName>
    </submittedName>
</protein>
<keyword evidence="9" id="KW-1278">Translocase</keyword>
<dbReference type="GO" id="GO:0016887">
    <property type="term" value="F:ATP hydrolysis activity"/>
    <property type="evidence" value="ECO:0007669"/>
    <property type="project" value="InterPro"/>
</dbReference>
<evidence type="ECO:0000256" key="3">
    <source>
        <dbReference type="ARBA" id="ARBA00005417"/>
    </source>
</evidence>
<keyword evidence="7" id="KW-0547">Nucleotide-binding</keyword>
<dbReference type="InterPro" id="IPR050095">
    <property type="entry name" value="ECF_ABC_transporter_ATP-bd"/>
</dbReference>
<dbReference type="GO" id="GO:0005524">
    <property type="term" value="F:ATP binding"/>
    <property type="evidence" value="ECO:0007669"/>
    <property type="project" value="UniProtKB-KW"/>
</dbReference>
<evidence type="ECO:0000256" key="9">
    <source>
        <dbReference type="ARBA" id="ARBA00022967"/>
    </source>
</evidence>
<dbReference type="GO" id="GO:0042626">
    <property type="term" value="F:ATPase-coupled transmembrane transporter activity"/>
    <property type="evidence" value="ECO:0007669"/>
    <property type="project" value="TreeGrafter"/>
</dbReference>
<evidence type="ECO:0000256" key="6">
    <source>
        <dbReference type="ARBA" id="ARBA00022692"/>
    </source>
</evidence>
<dbReference type="InterPro" id="IPR017871">
    <property type="entry name" value="ABC_transporter-like_CS"/>
</dbReference>
<dbReference type="InterPro" id="IPR003593">
    <property type="entry name" value="AAA+_ATPase"/>
</dbReference>
<feature type="domain" description="ABC transporter" evidence="14">
    <location>
        <begin position="11"/>
        <end position="251"/>
    </location>
</feature>
<evidence type="ECO:0000256" key="12">
    <source>
        <dbReference type="SAM" id="MobiDB-lite"/>
    </source>
</evidence>
<evidence type="ECO:0000256" key="13">
    <source>
        <dbReference type="SAM" id="Phobius"/>
    </source>
</evidence>
<keyword evidence="10 13" id="KW-1133">Transmembrane helix</keyword>
<dbReference type="PROSITE" id="PS00211">
    <property type="entry name" value="ABC_TRANSPORTER_1"/>
    <property type="match status" value="2"/>
</dbReference>
<evidence type="ECO:0000313" key="15">
    <source>
        <dbReference type="EMBL" id="NMM96498.1"/>
    </source>
</evidence>
<evidence type="ECO:0000256" key="2">
    <source>
        <dbReference type="ARBA" id="ARBA00004236"/>
    </source>
</evidence>
<feature type="region of interest" description="Disordered" evidence="12">
    <location>
        <begin position="242"/>
        <end position="261"/>
    </location>
</feature>
<evidence type="ECO:0000256" key="7">
    <source>
        <dbReference type="ARBA" id="ARBA00022741"/>
    </source>
</evidence>
<dbReference type="InterPro" id="IPR003339">
    <property type="entry name" value="ABC/ECF_trnsptr_transmembrane"/>
</dbReference>
<sequence>MTDDAPATPLAELHDVRFSYDAGAHWTLDGVDLTIMPGERICLTGANGSGKSTLARLICGLTAPDSGTIRLLNLPVYTTESGPDAEAYRKARRGIGAVFQKPEDQIVTTILEDDVAFGPENLAVPHKRLGERIADALHAVGLQHQRHSNPTRMSGGQQQRAAIAGMLAMKPRLLVLDEPTAMLDETARDDIMQVLDELQRQGSTIVHVTHRPEETAHATRILRLERGRLIDATGMATDSETFAAPETGSREKPSADAMPPAALHAENSTNSPLVSIEHLSYTYPGASAPAITDLSLTIGHGETVAIMGPNGAGKSTLAKILCALAKPNAGTVVVDGIPVQRAKRKQRAQVHATVGYIMQHPERQLFAATVAEDIAYGPRNQGLGEQEAMQRAEQTMRLLHIEHLADRSPFALSGGQQRLVAIAGVLACRPKLIIMDEPAAGLDDAARHRLHGVIRHLHNLGVAVMLITHDADEARALADRIVRISSPAVADADTDTDDASGDNRSADSARSADRVSDSLIGRLDPRAKLPVFLLVMMCAFAISNGLQLAVGACAVAGVLAASHIGVRRLWRSIRVFLVLFVLMGLANVLFVRTGTVLATIGSIPITDDGLAISALYICRFAMVIVLGAVFLATTTPTAITDAVDSLFSPLRRFGVHTQEVALVFSLALRFMPTLADETHAIMDAQSARGGSIETGSPLNRARALAAIIVPVFAGALRHADNLSLALDARCYEEGIRRTHWRVLRITSNDIVFIAAAGLTVLDIALFAFLP</sequence>
<feature type="transmembrane region" description="Helical" evidence="13">
    <location>
        <begin position="750"/>
        <end position="769"/>
    </location>
</feature>
<organism evidence="15 16">
    <name type="scientific">Bifidobacterium erythrocebi</name>
    <dbReference type="NCBI Taxonomy" id="2675325"/>
    <lineage>
        <taxon>Bacteria</taxon>
        <taxon>Bacillati</taxon>
        <taxon>Actinomycetota</taxon>
        <taxon>Actinomycetes</taxon>
        <taxon>Bifidobacteriales</taxon>
        <taxon>Bifidobacteriaceae</taxon>
        <taxon>Bifidobacterium</taxon>
    </lineage>
</organism>
<proteinExistence type="inferred from homology"/>
<evidence type="ECO:0000256" key="10">
    <source>
        <dbReference type="ARBA" id="ARBA00022989"/>
    </source>
</evidence>
<dbReference type="Proteomes" id="UP000529710">
    <property type="component" value="Unassembled WGS sequence"/>
</dbReference>
<dbReference type="AlphaFoldDB" id="A0A7Y0HVC5"/>
<dbReference type="InterPro" id="IPR015856">
    <property type="entry name" value="ABC_transpr_CbiO/EcfA_su"/>
</dbReference>
<dbReference type="InterPro" id="IPR003439">
    <property type="entry name" value="ABC_transporter-like_ATP-bd"/>
</dbReference>
<comment type="similarity">
    <text evidence="3">Belongs to the ABC transporter superfamily.</text>
</comment>
<feature type="transmembrane region" description="Helical" evidence="13">
    <location>
        <begin position="610"/>
        <end position="632"/>
    </location>
</feature>
<dbReference type="Gene3D" id="3.40.50.300">
    <property type="entry name" value="P-loop containing nucleotide triphosphate hydrolases"/>
    <property type="match status" value="2"/>
</dbReference>
<feature type="transmembrane region" description="Helical" evidence="13">
    <location>
        <begin position="531"/>
        <end position="561"/>
    </location>
</feature>
<name>A0A7Y0HVC5_9BIFI</name>
<dbReference type="NCBIfam" id="NF010167">
    <property type="entry name" value="PRK13648.1"/>
    <property type="match status" value="2"/>
</dbReference>
<accession>A0A7Y0HVC5</accession>
<evidence type="ECO:0000256" key="8">
    <source>
        <dbReference type="ARBA" id="ARBA00022840"/>
    </source>
</evidence>